<evidence type="ECO:0000259" key="1">
    <source>
        <dbReference type="Pfam" id="PF09992"/>
    </source>
</evidence>
<protein>
    <recommendedName>
        <fullName evidence="1">Phosphodiester glycosidase domain-containing protein</fullName>
    </recommendedName>
</protein>
<dbReference type="KEGG" id="cmag:CBW24_00150"/>
<dbReference type="Proteomes" id="UP000219050">
    <property type="component" value="Chromosome"/>
</dbReference>
<sequence length="252" mass="27094">MIVKHLLIGLLGLLGGTLLSGSELRADHNCASQTHDGLSYTVCTAVLGEDDLRVFHRDPEGRPFGSFAALDARLAERGEQLGFAMNAGMYHPDRSAVGLLVDEGEEQARLITNPGPGNFGMQPNGVFCLTEDRALVVETLAFDADPPSCRFATQSGPMLVIDGALHPRFLVDSDSRFIRNGVGVAPDGQTVYFVISDQRVSFHEFGRFFRDALGTPNALFLDGKVSKLHAPDLGRSDGGFPMGPIVGTVHTR</sequence>
<feature type="domain" description="Phosphodiester glycosidase" evidence="1">
    <location>
        <begin position="83"/>
        <end position="226"/>
    </location>
</feature>
<evidence type="ECO:0000313" key="3">
    <source>
        <dbReference type="Proteomes" id="UP000219050"/>
    </source>
</evidence>
<dbReference type="Pfam" id="PF09992">
    <property type="entry name" value="NAGPA"/>
    <property type="match status" value="1"/>
</dbReference>
<dbReference type="RefSeq" id="WP_088663165.1">
    <property type="nucleotide sequence ID" value="NZ_CP021404.1"/>
</dbReference>
<reference evidence="2 3" key="1">
    <citation type="submission" date="2017-05" db="EMBL/GenBank/DDBJ databases">
        <title>Comparative genomic and metabolic analysis of manganese-oxidizing mechanisms in Celeribater manganoxidans DY25T: its adaption to the environment of polymetallic nodule.</title>
        <authorList>
            <person name="Wang X."/>
        </authorList>
    </citation>
    <scope>NUCLEOTIDE SEQUENCE [LARGE SCALE GENOMIC DNA]</scope>
    <source>
        <strain evidence="2 3">DY25</strain>
    </source>
</reference>
<name>A0A291LVA0_9RHOB</name>
<organism evidence="2 3">
    <name type="scientific">Pacificitalea manganoxidans</name>
    <dbReference type="NCBI Taxonomy" id="1411902"/>
    <lineage>
        <taxon>Bacteria</taxon>
        <taxon>Pseudomonadati</taxon>
        <taxon>Pseudomonadota</taxon>
        <taxon>Alphaproteobacteria</taxon>
        <taxon>Rhodobacterales</taxon>
        <taxon>Paracoccaceae</taxon>
        <taxon>Pacificitalea</taxon>
    </lineage>
</organism>
<accession>A0A291LVA0</accession>
<proteinExistence type="predicted"/>
<dbReference type="EMBL" id="CP021404">
    <property type="protein sequence ID" value="ATI40574.1"/>
    <property type="molecule type" value="Genomic_DNA"/>
</dbReference>
<dbReference type="AlphaFoldDB" id="A0A291LVA0"/>
<keyword evidence="3" id="KW-1185">Reference proteome</keyword>
<dbReference type="OrthoDB" id="5515706at2"/>
<gene>
    <name evidence="2" type="ORF">CBW24_00150</name>
</gene>
<evidence type="ECO:0000313" key="2">
    <source>
        <dbReference type="EMBL" id="ATI40574.1"/>
    </source>
</evidence>
<dbReference type="InterPro" id="IPR018711">
    <property type="entry name" value="NAGPA"/>
</dbReference>